<keyword evidence="2" id="KW-0969">Cilium</keyword>
<name>A0A521EG81_9BACT</name>
<dbReference type="Gene3D" id="1.20.1330.10">
    <property type="entry name" value="f41 fragment of flagellin, N-terminal domain"/>
    <property type="match status" value="1"/>
</dbReference>
<dbReference type="SUPFAM" id="SSF64518">
    <property type="entry name" value="Phase 1 flagellin"/>
    <property type="match status" value="1"/>
</dbReference>
<organism evidence="2 3">
    <name type="scientific">Balnearium lithotrophicum</name>
    <dbReference type="NCBI Taxonomy" id="223788"/>
    <lineage>
        <taxon>Bacteria</taxon>
        <taxon>Pseudomonadati</taxon>
        <taxon>Aquificota</taxon>
        <taxon>Aquificia</taxon>
        <taxon>Desulfurobacteriales</taxon>
        <taxon>Desulfurobacteriaceae</taxon>
        <taxon>Balnearium</taxon>
    </lineage>
</organism>
<dbReference type="PANTHER" id="PTHR42792">
    <property type="entry name" value="FLAGELLIN"/>
    <property type="match status" value="1"/>
</dbReference>
<dbReference type="InterPro" id="IPR001492">
    <property type="entry name" value="Flagellin"/>
</dbReference>
<accession>A0A521EG81</accession>
<reference evidence="2 3" key="1">
    <citation type="submission" date="2017-05" db="EMBL/GenBank/DDBJ databases">
        <authorList>
            <person name="Varghese N."/>
            <person name="Submissions S."/>
        </authorList>
    </citation>
    <scope>NUCLEOTIDE SEQUENCE [LARGE SCALE GENOMIC DNA]</scope>
    <source>
        <strain evidence="2 3">DSM 16304</strain>
    </source>
</reference>
<dbReference type="GO" id="GO:0071973">
    <property type="term" value="P:bacterial-type flagellum-dependent cell motility"/>
    <property type="evidence" value="ECO:0007669"/>
    <property type="project" value="InterPro"/>
</dbReference>
<dbReference type="GO" id="GO:0005198">
    <property type="term" value="F:structural molecule activity"/>
    <property type="evidence" value="ECO:0007669"/>
    <property type="project" value="InterPro"/>
</dbReference>
<dbReference type="Pfam" id="PF00669">
    <property type="entry name" value="Flagellin_N"/>
    <property type="match status" value="1"/>
</dbReference>
<dbReference type="NCBIfam" id="TIGR02550">
    <property type="entry name" value="flagell_flgL"/>
    <property type="match status" value="1"/>
</dbReference>
<evidence type="ECO:0000259" key="1">
    <source>
        <dbReference type="Pfam" id="PF00669"/>
    </source>
</evidence>
<dbReference type="RefSeq" id="WP_142936270.1">
    <property type="nucleotide sequence ID" value="NZ_FXTM01000040.1"/>
</dbReference>
<dbReference type="PANTHER" id="PTHR42792:SF1">
    <property type="entry name" value="FLAGELLAR HOOK-ASSOCIATED PROTEIN 3"/>
    <property type="match status" value="1"/>
</dbReference>
<dbReference type="InterPro" id="IPR013384">
    <property type="entry name" value="Flagell_FlgL"/>
</dbReference>
<proteinExistence type="predicted"/>
<dbReference type="EMBL" id="FXTM01000040">
    <property type="protein sequence ID" value="SMO82872.1"/>
    <property type="molecule type" value="Genomic_DNA"/>
</dbReference>
<keyword evidence="2" id="KW-0966">Cell projection</keyword>
<dbReference type="OrthoDB" id="9768249at2"/>
<evidence type="ECO:0000313" key="3">
    <source>
        <dbReference type="Proteomes" id="UP000317315"/>
    </source>
</evidence>
<sequence length="313" mass="34703">MRVTNQELFDILLKYDRLRNSQLKRATEELSSGKSLLSPSDNPVDFARKLRFQKFIDSIKRFNRNIDLTNSVLSTGETALNSAINVLQEARVKIVQVLNTGTLNGDDAKVLADYFRKVASYVVNMGNTRVGDSYLFGGVKTQSLPFNSDGTYNGETVETTVPVASGVEVNTNFNGSEYFGVNRVSNKITVVEVLNKIADILESGDLSQLHTVTLDVDLGDGVQTLKLLDAFDKGLSKIMAYRSILGSKEKIVEDLKSQNEAIALHFKELQSKIEDADYSSVISEYEKAKTAYQALLASINQTQNLSLLNYFVK</sequence>
<keyword evidence="2" id="KW-0282">Flagellum</keyword>
<dbReference type="Proteomes" id="UP000317315">
    <property type="component" value="Unassembled WGS sequence"/>
</dbReference>
<keyword evidence="3" id="KW-1185">Reference proteome</keyword>
<gene>
    <name evidence="2" type="ORF">SAMN06269117_1404</name>
</gene>
<dbReference type="GO" id="GO:0009424">
    <property type="term" value="C:bacterial-type flagellum hook"/>
    <property type="evidence" value="ECO:0007669"/>
    <property type="project" value="InterPro"/>
</dbReference>
<dbReference type="InterPro" id="IPR001029">
    <property type="entry name" value="Flagellin_N"/>
</dbReference>
<feature type="domain" description="Flagellin N-terminal" evidence="1">
    <location>
        <begin position="19"/>
        <end position="140"/>
    </location>
</feature>
<evidence type="ECO:0000313" key="2">
    <source>
        <dbReference type="EMBL" id="SMO82872.1"/>
    </source>
</evidence>
<dbReference type="AlphaFoldDB" id="A0A521EG81"/>
<protein>
    <submittedName>
        <fullName evidence="2">Flagellar hook-associated protein 3 FlgL</fullName>
    </submittedName>
</protein>